<proteinExistence type="predicted"/>
<dbReference type="EMBL" id="JAHIBW010000019">
    <property type="protein sequence ID" value="KAG7301366.1"/>
    <property type="molecule type" value="Genomic_DNA"/>
</dbReference>
<gene>
    <name evidence="1" type="ORF">JYU34_014304</name>
</gene>
<keyword evidence="2" id="KW-1185">Reference proteome</keyword>
<sequence length="61" mass="7824">MKWNRRTRKPTLKRTPRMMTRRLGRKRKTHKWRKELMIMLRRTLINRRTRMLLHLSKPRSK</sequence>
<accession>A0ABQ7Q840</accession>
<dbReference type="Proteomes" id="UP000823941">
    <property type="component" value="Chromosome 19"/>
</dbReference>
<name>A0ABQ7Q840_PLUXY</name>
<evidence type="ECO:0000313" key="2">
    <source>
        <dbReference type="Proteomes" id="UP000823941"/>
    </source>
</evidence>
<evidence type="ECO:0000313" key="1">
    <source>
        <dbReference type="EMBL" id="KAG7301366.1"/>
    </source>
</evidence>
<protein>
    <submittedName>
        <fullName evidence="1">Uncharacterized protein</fullName>
    </submittedName>
</protein>
<organism evidence="1 2">
    <name type="scientific">Plutella xylostella</name>
    <name type="common">Diamondback moth</name>
    <name type="synonym">Plutella maculipennis</name>
    <dbReference type="NCBI Taxonomy" id="51655"/>
    <lineage>
        <taxon>Eukaryota</taxon>
        <taxon>Metazoa</taxon>
        <taxon>Ecdysozoa</taxon>
        <taxon>Arthropoda</taxon>
        <taxon>Hexapoda</taxon>
        <taxon>Insecta</taxon>
        <taxon>Pterygota</taxon>
        <taxon>Neoptera</taxon>
        <taxon>Endopterygota</taxon>
        <taxon>Lepidoptera</taxon>
        <taxon>Glossata</taxon>
        <taxon>Ditrysia</taxon>
        <taxon>Yponomeutoidea</taxon>
        <taxon>Plutellidae</taxon>
        <taxon>Plutella</taxon>
    </lineage>
</organism>
<comment type="caution">
    <text evidence="1">The sequence shown here is derived from an EMBL/GenBank/DDBJ whole genome shotgun (WGS) entry which is preliminary data.</text>
</comment>
<reference evidence="1 2" key="1">
    <citation type="submission" date="2021-06" db="EMBL/GenBank/DDBJ databases">
        <title>A haploid diamondback moth (Plutella xylostella L.) genome assembly resolves 31 chromosomes and identifies a diamide resistance mutation.</title>
        <authorList>
            <person name="Ward C.M."/>
            <person name="Perry K.D."/>
            <person name="Baker G."/>
            <person name="Powis K."/>
            <person name="Heckel D.G."/>
            <person name="Baxter S.W."/>
        </authorList>
    </citation>
    <scope>NUCLEOTIDE SEQUENCE [LARGE SCALE GENOMIC DNA]</scope>
    <source>
        <strain evidence="1 2">LV</strain>
        <tissue evidence="1">Single pupa</tissue>
    </source>
</reference>